<name>S9QTC8_9RHOB</name>
<evidence type="ECO:0000313" key="1">
    <source>
        <dbReference type="EMBL" id="EPX82913.1"/>
    </source>
</evidence>
<dbReference type="HOGENOM" id="CLU_2737578_0_0_5"/>
<proteinExistence type="predicted"/>
<comment type="caution">
    <text evidence="1">The sequence shown here is derived from an EMBL/GenBank/DDBJ whole genome shotgun (WGS) entry which is preliminary data.</text>
</comment>
<accession>S9QTC8</accession>
<dbReference type="PROSITE" id="PS51318">
    <property type="entry name" value="TAT"/>
    <property type="match status" value="1"/>
</dbReference>
<dbReference type="InterPro" id="IPR006311">
    <property type="entry name" value="TAT_signal"/>
</dbReference>
<evidence type="ECO:0000313" key="2">
    <source>
        <dbReference type="Proteomes" id="UP000015346"/>
    </source>
</evidence>
<sequence length="71" mass="7272">MRDGSPEETNMNNLTRRGFLAAGAAVLAAAHLPRAAYAEAAPLALTATRRTLDIGGRAATVFALPAPAVRG</sequence>
<organism evidence="1 2">
    <name type="scientific">Rubellimicrobium thermophilum DSM 16684</name>
    <dbReference type="NCBI Taxonomy" id="1123069"/>
    <lineage>
        <taxon>Bacteria</taxon>
        <taxon>Pseudomonadati</taxon>
        <taxon>Pseudomonadota</taxon>
        <taxon>Alphaproteobacteria</taxon>
        <taxon>Rhodobacterales</taxon>
        <taxon>Roseobacteraceae</taxon>
        <taxon>Rubellimicrobium</taxon>
    </lineage>
</organism>
<reference evidence="1 2" key="1">
    <citation type="journal article" date="2013" name="Stand. Genomic Sci.">
        <title>Genome sequence of the reddish-pigmented Rubellimicrobium thermophilum type strain (DSM 16684(T)), a member of the Roseobacter clade.</title>
        <authorList>
            <person name="Fiebig A."/>
            <person name="Riedel T."/>
            <person name="Gronow S."/>
            <person name="Petersen J."/>
            <person name="Klenk H.P."/>
            <person name="Goker M."/>
        </authorList>
    </citation>
    <scope>NUCLEOTIDE SEQUENCE [LARGE SCALE GENOMIC DNA]</scope>
    <source>
        <strain evidence="1 2">DSM 16684</strain>
    </source>
</reference>
<dbReference type="Proteomes" id="UP000015346">
    <property type="component" value="Unassembled WGS sequence"/>
</dbReference>
<dbReference type="EMBL" id="AOLV01000037">
    <property type="protein sequence ID" value="EPX82913.1"/>
    <property type="molecule type" value="Genomic_DNA"/>
</dbReference>
<dbReference type="STRING" id="1123069.ruthe_03054"/>
<dbReference type="AlphaFoldDB" id="S9QTC8"/>
<keyword evidence="2" id="KW-1185">Reference proteome</keyword>
<protein>
    <submittedName>
        <fullName evidence="1">Uncharacterized protein</fullName>
    </submittedName>
</protein>
<gene>
    <name evidence="1" type="ORF">ruthe_03054</name>
</gene>